<keyword evidence="5" id="KW-0378">Hydrolase</keyword>
<dbReference type="PANTHER" id="PTHR35579">
    <property type="entry name" value="CRISPR SYSTEM CMS ENDORIBONUCLEASE CSM3"/>
    <property type="match status" value="1"/>
</dbReference>
<keyword evidence="3" id="KW-0540">Nuclease</keyword>
<dbReference type="GO" id="GO:0051607">
    <property type="term" value="P:defense response to virus"/>
    <property type="evidence" value="ECO:0007669"/>
    <property type="project" value="UniProtKB-KW"/>
</dbReference>
<dbReference type="GO" id="GO:0003723">
    <property type="term" value="F:RNA binding"/>
    <property type="evidence" value="ECO:0007669"/>
    <property type="project" value="UniProtKB-KW"/>
</dbReference>
<dbReference type="Pfam" id="PF03787">
    <property type="entry name" value="RAMPs"/>
    <property type="match status" value="1"/>
</dbReference>
<evidence type="ECO:0000256" key="8">
    <source>
        <dbReference type="ARBA" id="ARBA00033183"/>
    </source>
</evidence>
<evidence type="ECO:0000256" key="4">
    <source>
        <dbReference type="ARBA" id="ARBA00022759"/>
    </source>
</evidence>
<dbReference type="OrthoDB" id="9789361at2"/>
<evidence type="ECO:0000313" key="10">
    <source>
        <dbReference type="EMBL" id="CCK84276.1"/>
    </source>
</evidence>
<dbReference type="GO" id="GO:0016787">
    <property type="term" value="F:hydrolase activity"/>
    <property type="evidence" value="ECO:0007669"/>
    <property type="project" value="UniProtKB-KW"/>
</dbReference>
<dbReference type="InterPro" id="IPR005537">
    <property type="entry name" value="RAMP_III_fam"/>
</dbReference>
<dbReference type="RefSeq" id="WP_009558436.1">
    <property type="nucleotide sequence ID" value="NZ_CALZ01000128.1"/>
</dbReference>
<evidence type="ECO:0000259" key="9">
    <source>
        <dbReference type="Pfam" id="PF03787"/>
    </source>
</evidence>
<feature type="domain" description="CRISPR type III-associated protein" evidence="9">
    <location>
        <begin position="13"/>
        <end position="197"/>
    </location>
</feature>
<dbReference type="NCBIfam" id="TIGR02582">
    <property type="entry name" value="cas7_TM1809"/>
    <property type="match status" value="1"/>
</dbReference>
<comment type="similarity">
    <text evidence="1">Belongs to the CRISPR-associated Csm3 family.</text>
</comment>
<organism evidence="10 11">
    <name type="scientific">Lactobacillus equicursoris 66c</name>
    <dbReference type="NCBI Taxonomy" id="872326"/>
    <lineage>
        <taxon>Bacteria</taxon>
        <taxon>Bacillati</taxon>
        <taxon>Bacillota</taxon>
        <taxon>Bacilli</taxon>
        <taxon>Lactobacillales</taxon>
        <taxon>Lactobacillaceae</taxon>
        <taxon>Lactobacillus</taxon>
    </lineage>
</organism>
<evidence type="ECO:0000256" key="2">
    <source>
        <dbReference type="ARBA" id="ARBA00022150"/>
    </source>
</evidence>
<reference evidence="10 11" key="1">
    <citation type="submission" date="2012-08" db="EMBL/GenBank/DDBJ databases">
        <title>Draft Genome Sequences of Lactobacillus equicursoris CIP 110162T, isolated from thoroughbred racehorse feces and Lactobacillus sp. CRBIP 24.137 isolated from urine of human.</title>
        <authorList>
            <person name="Cousin S."/>
            <person name="Loux V."/>
            <person name="Ma L."/>
            <person name="Creno S."/>
            <person name="Clermont D."/>
            <person name="Bizet C."/>
            <person name="Bouchier C."/>
        </authorList>
    </citation>
    <scope>NUCLEOTIDE SEQUENCE [LARGE SCALE GENOMIC DNA]</scope>
    <source>
        <strain evidence="10 11">66c</strain>
    </source>
</reference>
<keyword evidence="7" id="KW-0051">Antiviral defense</keyword>
<proteinExistence type="inferred from homology"/>
<keyword evidence="6" id="KW-0694">RNA-binding</keyword>
<evidence type="ECO:0000256" key="1">
    <source>
        <dbReference type="ARBA" id="ARBA00006342"/>
    </source>
</evidence>
<evidence type="ECO:0000256" key="3">
    <source>
        <dbReference type="ARBA" id="ARBA00022722"/>
    </source>
</evidence>
<keyword evidence="4" id="KW-0255">Endonuclease</keyword>
<name>K0NUQ6_9LACO</name>
<dbReference type="GO" id="GO:0004519">
    <property type="term" value="F:endonuclease activity"/>
    <property type="evidence" value="ECO:0007669"/>
    <property type="project" value="UniProtKB-KW"/>
</dbReference>
<dbReference type="InterPro" id="IPR052216">
    <property type="entry name" value="CRISPR_Csm3_endoribonuclease"/>
</dbReference>
<dbReference type="Proteomes" id="UP000009325">
    <property type="component" value="Unassembled WGS sequence"/>
</dbReference>
<evidence type="ECO:0000256" key="6">
    <source>
        <dbReference type="ARBA" id="ARBA00022884"/>
    </source>
</evidence>
<dbReference type="EMBL" id="CALZ01000128">
    <property type="protein sequence ID" value="CCK84276.1"/>
    <property type="molecule type" value="Genomic_DNA"/>
</dbReference>
<dbReference type="InterPro" id="IPR013412">
    <property type="entry name" value="CRISPR-assoc_RAMP_Csm3"/>
</dbReference>
<accession>K0NUQ6</accession>
<dbReference type="AlphaFoldDB" id="K0NUQ6"/>
<gene>
    <name evidence="10" type="ORF">BN146_08585</name>
</gene>
<evidence type="ECO:0000256" key="7">
    <source>
        <dbReference type="ARBA" id="ARBA00023118"/>
    </source>
</evidence>
<sequence>MLNLAKIRFSGNLEVESGLHIGASSAFAAIGAIDSPVIKDPVTNLPIIPGSSLKGKMRTLLARSYNQRIAETPNDDDERICRLFGASTGGGRDGQSPIAGRLIFRDSFLANKDELMDKGLSTFTEDKFENTINRTTMIANPRQIERVVRGSKFAFELIYDVVDPTEVDEDLEMILAGLKLLEFDYLGGSGSRGYGKVAFKDLKAETVFGNFDVEALNQKLEG</sequence>
<protein>
    <recommendedName>
        <fullName evidence="2">CRISPR system Cms endoribonuclease Csm3</fullName>
    </recommendedName>
    <alternativeName>
        <fullName evidence="8">CRISPR type III A-associated RAMP protein Csm3</fullName>
    </alternativeName>
</protein>
<dbReference type="PANTHER" id="PTHR35579:SF3">
    <property type="entry name" value="CRISPR SYSTEM CMS ENDORIBONUCLEASE CSM3"/>
    <property type="match status" value="1"/>
</dbReference>
<evidence type="ECO:0000313" key="11">
    <source>
        <dbReference type="Proteomes" id="UP000009325"/>
    </source>
</evidence>
<evidence type="ECO:0000256" key="5">
    <source>
        <dbReference type="ARBA" id="ARBA00022801"/>
    </source>
</evidence>
<comment type="caution">
    <text evidence="10">The sequence shown here is derived from an EMBL/GenBank/DDBJ whole genome shotgun (WGS) entry which is preliminary data.</text>
</comment>